<feature type="compositionally biased region" description="Pro residues" evidence="1">
    <location>
        <begin position="364"/>
        <end position="382"/>
    </location>
</feature>
<feature type="region of interest" description="Disordered" evidence="1">
    <location>
        <begin position="320"/>
        <end position="339"/>
    </location>
</feature>
<protein>
    <submittedName>
        <fullName evidence="2">Uncharacterized protein</fullName>
    </submittedName>
</protein>
<dbReference type="InterPro" id="IPR012674">
    <property type="entry name" value="Calycin"/>
</dbReference>
<reference evidence="2 3" key="1">
    <citation type="submission" date="2024-10" db="EMBL/GenBank/DDBJ databases">
        <authorList>
            <person name="Kim D."/>
        </authorList>
    </citation>
    <scope>NUCLEOTIDE SEQUENCE [LARGE SCALE GENOMIC DNA]</scope>
    <source>
        <strain evidence="2">BH-2024</strain>
    </source>
</reference>
<dbReference type="SUPFAM" id="SSF50814">
    <property type="entry name" value="Lipocalins"/>
    <property type="match status" value="1"/>
</dbReference>
<organism evidence="2 3">
    <name type="scientific">Heterodera trifolii</name>
    <dbReference type="NCBI Taxonomy" id="157864"/>
    <lineage>
        <taxon>Eukaryota</taxon>
        <taxon>Metazoa</taxon>
        <taxon>Ecdysozoa</taxon>
        <taxon>Nematoda</taxon>
        <taxon>Chromadorea</taxon>
        <taxon>Rhabditida</taxon>
        <taxon>Tylenchina</taxon>
        <taxon>Tylenchomorpha</taxon>
        <taxon>Tylenchoidea</taxon>
        <taxon>Heteroderidae</taxon>
        <taxon>Heteroderinae</taxon>
        <taxon>Heterodera</taxon>
    </lineage>
</organism>
<keyword evidence="3" id="KW-1185">Reference proteome</keyword>
<evidence type="ECO:0000313" key="3">
    <source>
        <dbReference type="Proteomes" id="UP001620626"/>
    </source>
</evidence>
<sequence>MQITASQFWARSTPSGQLRLANSVWPTPSWGQLRLSQLRLANSVWPTPRSWPDGVGETELAQTELAPRRSWPRRSWRDGVGQTELARRSWPVPVGASQTARTTANRVKHVLDFVVDDECRKWQVKSNPSTFTSWDCGFELNTHFDSQTRDGRKVTQHFTYENNQLLTEKQSWTVSPIEKTMMKKYEVVEEGHTEKLTIEMTSGAIVAWQTRWALNMVSPPVFMPTNRVEMPVHSVDEYLRQADGKPVDEGEYREEVFVKPLIPKGGAGQNVDGLILRPQRFFYRQNSNILLRRGPAPGGLCLLVFGQTLLYFLTTKMQRRDSENETVAEEEASGTTRCPRQYHKGTFENLLPVLHRTSSFFPPCGPPSGPPGCPPSGPPSDPPVTGKNVQKEQPSWRESNCAYDRQPCETRAGIRRGRRMPKMADHVEPKYCTFTSWDCRLELNTHFDSQTRDVRKVTVRLQKGRVAKKHQNANKPPRFVSDLALLDASKLDDGTADE</sequence>
<accession>A0ABD2KPC5</accession>
<feature type="compositionally biased region" description="Polar residues" evidence="1">
    <location>
        <begin position="387"/>
        <end position="398"/>
    </location>
</feature>
<evidence type="ECO:0000256" key="1">
    <source>
        <dbReference type="SAM" id="MobiDB-lite"/>
    </source>
</evidence>
<feature type="region of interest" description="Disordered" evidence="1">
    <location>
        <begin position="364"/>
        <end position="400"/>
    </location>
</feature>
<comment type="caution">
    <text evidence="2">The sequence shown here is derived from an EMBL/GenBank/DDBJ whole genome shotgun (WGS) entry which is preliminary data.</text>
</comment>
<dbReference type="Proteomes" id="UP001620626">
    <property type="component" value="Unassembled WGS sequence"/>
</dbReference>
<dbReference type="AlphaFoldDB" id="A0ABD2KPC5"/>
<gene>
    <name evidence="2" type="ORF">niasHT_022707</name>
</gene>
<dbReference type="EMBL" id="JBICBT010000717">
    <property type="protein sequence ID" value="KAL3104259.1"/>
    <property type="molecule type" value="Genomic_DNA"/>
</dbReference>
<evidence type="ECO:0000313" key="2">
    <source>
        <dbReference type="EMBL" id="KAL3104259.1"/>
    </source>
</evidence>
<name>A0ABD2KPC5_9BILA</name>
<dbReference type="Gene3D" id="2.40.128.20">
    <property type="match status" value="1"/>
</dbReference>
<proteinExistence type="predicted"/>